<dbReference type="PROSITE" id="PS50011">
    <property type="entry name" value="PROTEIN_KINASE_DOM"/>
    <property type="match status" value="1"/>
</dbReference>
<evidence type="ECO:0000256" key="4">
    <source>
        <dbReference type="ARBA" id="ARBA00022777"/>
    </source>
</evidence>
<comment type="caution">
    <text evidence="7">The sequence shown here is derived from an EMBL/GenBank/DDBJ whole genome shotgun (WGS) entry which is preliminary data.</text>
</comment>
<keyword evidence="5" id="KW-0067">ATP-binding</keyword>
<evidence type="ECO:0000313" key="8">
    <source>
        <dbReference type="Proteomes" id="UP000324767"/>
    </source>
</evidence>
<proteinExistence type="predicted"/>
<evidence type="ECO:0000256" key="2">
    <source>
        <dbReference type="ARBA" id="ARBA00022679"/>
    </source>
</evidence>
<dbReference type="InterPro" id="IPR051175">
    <property type="entry name" value="CLK_kinases"/>
</dbReference>
<evidence type="ECO:0000256" key="3">
    <source>
        <dbReference type="ARBA" id="ARBA00022741"/>
    </source>
</evidence>
<accession>A0A5M8PV99</accession>
<dbReference type="SUPFAM" id="SSF56112">
    <property type="entry name" value="Protein kinase-like (PK-like)"/>
    <property type="match status" value="1"/>
</dbReference>
<keyword evidence="1" id="KW-0723">Serine/threonine-protein kinase</keyword>
<evidence type="ECO:0000313" key="7">
    <source>
        <dbReference type="EMBL" id="KAA6413326.1"/>
    </source>
</evidence>
<dbReference type="Proteomes" id="UP000324767">
    <property type="component" value="Unassembled WGS sequence"/>
</dbReference>
<dbReference type="Pfam" id="PF00069">
    <property type="entry name" value="Pkinase"/>
    <property type="match status" value="1"/>
</dbReference>
<dbReference type="PANTHER" id="PTHR45646">
    <property type="entry name" value="SERINE/THREONINE-PROTEIN KINASE DOA-RELATED"/>
    <property type="match status" value="1"/>
</dbReference>
<dbReference type="InterPro" id="IPR011009">
    <property type="entry name" value="Kinase-like_dom_sf"/>
</dbReference>
<evidence type="ECO:0000256" key="5">
    <source>
        <dbReference type="ARBA" id="ARBA00022840"/>
    </source>
</evidence>
<keyword evidence="4 7" id="KW-0418">Kinase</keyword>
<name>A0A5M8PV99_9LECA</name>
<organism evidence="7 8">
    <name type="scientific">Lasallia pustulata</name>
    <dbReference type="NCBI Taxonomy" id="136370"/>
    <lineage>
        <taxon>Eukaryota</taxon>
        <taxon>Fungi</taxon>
        <taxon>Dikarya</taxon>
        <taxon>Ascomycota</taxon>
        <taxon>Pezizomycotina</taxon>
        <taxon>Lecanoromycetes</taxon>
        <taxon>OSLEUM clade</taxon>
        <taxon>Umbilicariomycetidae</taxon>
        <taxon>Umbilicariales</taxon>
        <taxon>Umbilicariaceae</taxon>
        <taxon>Lasallia</taxon>
    </lineage>
</organism>
<protein>
    <submittedName>
        <fullName evidence="7">CMGC SRPK kinase</fullName>
    </submittedName>
</protein>
<dbReference type="PANTHER" id="PTHR45646:SF11">
    <property type="entry name" value="SERINE_THREONINE-PROTEIN KINASE DOA"/>
    <property type="match status" value="1"/>
</dbReference>
<keyword evidence="2" id="KW-0808">Transferase</keyword>
<feature type="domain" description="Protein kinase" evidence="6">
    <location>
        <begin position="1"/>
        <end position="203"/>
    </location>
</feature>
<evidence type="ECO:0000259" key="6">
    <source>
        <dbReference type="PROSITE" id="PS50011"/>
    </source>
</evidence>
<dbReference type="GO" id="GO:0005634">
    <property type="term" value="C:nucleus"/>
    <property type="evidence" value="ECO:0007669"/>
    <property type="project" value="TreeGrafter"/>
</dbReference>
<dbReference type="GO" id="GO:0005524">
    <property type="term" value="F:ATP binding"/>
    <property type="evidence" value="ECO:0007669"/>
    <property type="project" value="UniProtKB-KW"/>
</dbReference>
<reference evidence="7 8" key="1">
    <citation type="submission" date="2019-09" db="EMBL/GenBank/DDBJ databases">
        <title>The hologenome of the rock-dwelling lichen Lasallia pustulata.</title>
        <authorList>
            <person name="Greshake Tzovaras B."/>
            <person name="Segers F."/>
            <person name="Bicker A."/>
            <person name="Dal Grande F."/>
            <person name="Otte J."/>
            <person name="Hankeln T."/>
            <person name="Schmitt I."/>
            <person name="Ebersberger I."/>
        </authorList>
    </citation>
    <scope>NUCLEOTIDE SEQUENCE [LARGE SCALE GENOMIC DNA]</scope>
    <source>
        <strain evidence="7">A1-1</strain>
    </source>
</reference>
<dbReference type="EMBL" id="VXIT01000004">
    <property type="protein sequence ID" value="KAA6413326.1"/>
    <property type="molecule type" value="Genomic_DNA"/>
</dbReference>
<sequence>MSEIDVRWISEDTLVINFGQSFSSTQPLSKGVGTPVAYCAPELIFDDEVSVWSDVWALGCTIFEIRAGAGLFMSFFGGPDEILRQMVQTFGRLPDQWWSRWGNRYQFFKDVGKPREVWPNNTPLAVGYPLRQHIQDIGAEDECIENEDSIANDQEASTRLMEPKGIRPSDAEVDCIENLLGSILKYEPAQRSPVEIVTQHPWFTMTD</sequence>
<dbReference type="Gene3D" id="1.10.510.10">
    <property type="entry name" value="Transferase(Phosphotransferase) domain 1"/>
    <property type="match status" value="1"/>
</dbReference>
<evidence type="ECO:0000256" key="1">
    <source>
        <dbReference type="ARBA" id="ARBA00022527"/>
    </source>
</evidence>
<dbReference type="GO" id="GO:0004674">
    <property type="term" value="F:protein serine/threonine kinase activity"/>
    <property type="evidence" value="ECO:0007669"/>
    <property type="project" value="UniProtKB-KW"/>
</dbReference>
<keyword evidence="3" id="KW-0547">Nucleotide-binding</keyword>
<dbReference type="InterPro" id="IPR000719">
    <property type="entry name" value="Prot_kinase_dom"/>
</dbReference>
<dbReference type="OrthoDB" id="5979581at2759"/>
<dbReference type="AlphaFoldDB" id="A0A5M8PV99"/>
<gene>
    <name evidence="7" type="ORF">FRX48_03072</name>
</gene>